<gene>
    <name evidence="1" type="ORF">SARAHDANIELLE_16</name>
</gene>
<sequence length="68" mass="8177">MFPLTSVIYLEIVKMVNLFRLDGEHYKTLKNLCQHHLENFLRYLSQYCQVCNSASYEIILLLVTFVRY</sequence>
<dbReference type="Proteomes" id="UP000827626">
    <property type="component" value="Segment"/>
</dbReference>
<keyword evidence="2" id="KW-1185">Reference proteome</keyword>
<evidence type="ECO:0000313" key="1">
    <source>
        <dbReference type="EMBL" id="QYA57444.1"/>
    </source>
</evidence>
<proteinExistence type="predicted"/>
<dbReference type="EMBL" id="MW749010">
    <property type="protein sequence ID" value="QYA57444.1"/>
    <property type="molecule type" value="Genomic_DNA"/>
</dbReference>
<reference evidence="1" key="1">
    <citation type="submission" date="2021-03" db="EMBL/GenBank/DDBJ databases">
        <authorList>
            <person name="Thompson D.W."/>
            <person name="Brown H.M.F."/>
            <person name="Thompson S.D."/>
            <person name="Grose J.H."/>
        </authorList>
    </citation>
    <scope>NUCLEOTIDE SEQUENCE</scope>
</reference>
<protein>
    <submittedName>
        <fullName evidence="1">Uncharacterized protein</fullName>
    </submittedName>
</protein>
<organism evidence="1 2">
    <name type="scientific">Hafnia phage vB_HpaM_SarahDanielle</name>
    <dbReference type="NCBI Taxonomy" id="2836113"/>
    <lineage>
        <taxon>Viruses</taxon>
        <taxon>Duplodnaviria</taxon>
        <taxon>Heunggongvirae</taxon>
        <taxon>Uroviricota</taxon>
        <taxon>Caudoviricetes</taxon>
        <taxon>Andersonviridae</taxon>
        <taxon>Andersonviridae incertae sedis</taxon>
        <taxon>Daniellevirus</taxon>
        <taxon>Daniellevirus danielle</taxon>
    </lineage>
</organism>
<evidence type="ECO:0000313" key="2">
    <source>
        <dbReference type="Proteomes" id="UP000827626"/>
    </source>
</evidence>
<name>A0AAE7W9E1_9CAUD</name>
<accession>A0AAE7W9E1</accession>